<dbReference type="EMBL" id="JRPC02000010">
    <property type="protein sequence ID" value="TLE16070.1"/>
    <property type="molecule type" value="Genomic_DNA"/>
</dbReference>
<gene>
    <name evidence="1" type="ORF">LS72_004940</name>
</gene>
<keyword evidence="2" id="KW-1185">Reference proteome</keyword>
<evidence type="ECO:0000313" key="2">
    <source>
        <dbReference type="Proteomes" id="UP000029920"/>
    </source>
</evidence>
<protein>
    <submittedName>
        <fullName evidence="1">Uncharacterized protein</fullName>
    </submittedName>
</protein>
<name>A0A4U8UEY0_9HELI</name>
<sequence>MKYLREKDINGFIMTTKTPINETSSGEEQYKGIALYARKKLCQEPSFFSVGTDKSHAFSYMYGEINVDFIDEDADNIATYGGNVVWNNDEMDLLKINIQEIIKAIGKDWKKRIEARKKEITKKWALMCMIGIKNIQLMRKSLQRALQI</sequence>
<proteinExistence type="predicted"/>
<dbReference type="Proteomes" id="UP000029920">
    <property type="component" value="Unassembled WGS sequence"/>
</dbReference>
<accession>A0A4U8UEY0</accession>
<comment type="caution">
    <text evidence="1">The sequence shown here is derived from an EMBL/GenBank/DDBJ whole genome shotgun (WGS) entry which is preliminary data.</text>
</comment>
<evidence type="ECO:0000313" key="1">
    <source>
        <dbReference type="EMBL" id="TLE16070.1"/>
    </source>
</evidence>
<dbReference type="AlphaFoldDB" id="A0A4U8UEY0"/>
<reference evidence="1 2" key="1">
    <citation type="journal article" date="2014" name="Genome Announc.">
        <title>Draft genome sequences of eight enterohepatic helicobacter species isolated from both laboratory and wild rodents.</title>
        <authorList>
            <person name="Sheh A."/>
            <person name="Shen Z."/>
            <person name="Fox J.G."/>
        </authorList>
    </citation>
    <scope>NUCLEOTIDE SEQUENCE [LARGE SCALE GENOMIC DNA]</scope>
    <source>
        <strain evidence="1 2">MIT-03-7007</strain>
    </source>
</reference>
<organism evidence="1 2">
    <name type="scientific">Helicobacter apodemus</name>
    <dbReference type="NCBI Taxonomy" id="135569"/>
    <lineage>
        <taxon>Bacteria</taxon>
        <taxon>Pseudomonadati</taxon>
        <taxon>Campylobacterota</taxon>
        <taxon>Epsilonproteobacteria</taxon>
        <taxon>Campylobacterales</taxon>
        <taxon>Helicobacteraceae</taxon>
        <taxon>Helicobacter</taxon>
    </lineage>
</organism>